<accession>X1VX60</accession>
<comment type="caution">
    <text evidence="1">The sequence shown here is derived from an EMBL/GenBank/DDBJ whole genome shotgun (WGS) entry which is preliminary data.</text>
</comment>
<organism evidence="1">
    <name type="scientific">marine sediment metagenome</name>
    <dbReference type="NCBI Taxonomy" id="412755"/>
    <lineage>
        <taxon>unclassified sequences</taxon>
        <taxon>metagenomes</taxon>
        <taxon>ecological metagenomes</taxon>
    </lineage>
</organism>
<reference evidence="1" key="1">
    <citation type="journal article" date="2014" name="Front. Microbiol.">
        <title>High frequency of phylogenetically diverse reductive dehalogenase-homologous genes in deep subseafloor sedimentary metagenomes.</title>
        <authorList>
            <person name="Kawai M."/>
            <person name="Futagami T."/>
            <person name="Toyoda A."/>
            <person name="Takaki Y."/>
            <person name="Nishi S."/>
            <person name="Hori S."/>
            <person name="Arai W."/>
            <person name="Tsubouchi T."/>
            <person name="Morono Y."/>
            <person name="Uchiyama I."/>
            <person name="Ito T."/>
            <person name="Fujiyama A."/>
            <person name="Inagaki F."/>
            <person name="Takami H."/>
        </authorList>
    </citation>
    <scope>NUCLEOTIDE SEQUENCE</scope>
    <source>
        <strain evidence="1">Expedition CK06-06</strain>
    </source>
</reference>
<evidence type="ECO:0000313" key="1">
    <source>
        <dbReference type="EMBL" id="GAJ23421.1"/>
    </source>
</evidence>
<dbReference type="AlphaFoldDB" id="X1VX60"/>
<protein>
    <submittedName>
        <fullName evidence="1">Uncharacterized protein</fullName>
    </submittedName>
</protein>
<gene>
    <name evidence="1" type="ORF">S12H4_57513</name>
</gene>
<dbReference type="EMBL" id="BARW01037213">
    <property type="protein sequence ID" value="GAJ23421.1"/>
    <property type="molecule type" value="Genomic_DNA"/>
</dbReference>
<proteinExistence type="predicted"/>
<name>X1VX60_9ZZZZ</name>
<sequence>DLFVKLKQDDGSTSNIMLEIRNVGKSMNLRSTNPINNPGPK</sequence>
<feature type="non-terminal residue" evidence="1">
    <location>
        <position position="1"/>
    </location>
</feature>